<dbReference type="PROSITE" id="PS50851">
    <property type="entry name" value="CHEW"/>
    <property type="match status" value="1"/>
</dbReference>
<reference evidence="2 3" key="1">
    <citation type="submission" date="2014-04" db="EMBL/GenBank/DDBJ databases">
        <title>Draft genome sequence of Bacillus azotoformans MEV2011, a (co-) denitrifying strain unable to grow in the presence of oxygen.</title>
        <authorList>
            <person name="Nielsen M."/>
            <person name="Schreiber L."/>
            <person name="Finster K."/>
            <person name="Schramm A."/>
        </authorList>
    </citation>
    <scope>NUCLEOTIDE SEQUENCE [LARGE SCALE GENOMIC DNA]</scope>
    <source>
        <strain evidence="2 3">MEV2011</strain>
    </source>
</reference>
<dbReference type="RefSeq" id="WP_035198703.1">
    <property type="nucleotide sequence ID" value="NZ_JJRY01000033.1"/>
</dbReference>
<dbReference type="Pfam" id="PF01584">
    <property type="entry name" value="CheW"/>
    <property type="match status" value="1"/>
</dbReference>
<feature type="domain" description="CheW-like" evidence="1">
    <location>
        <begin position="11"/>
        <end position="151"/>
    </location>
</feature>
<organism evidence="2 3">
    <name type="scientific">Schinkia azotoformans MEV2011</name>
    <dbReference type="NCBI Taxonomy" id="1348973"/>
    <lineage>
        <taxon>Bacteria</taxon>
        <taxon>Bacillati</taxon>
        <taxon>Bacillota</taxon>
        <taxon>Bacilli</taxon>
        <taxon>Bacillales</taxon>
        <taxon>Bacillaceae</taxon>
        <taxon>Calidifontibacillus/Schinkia group</taxon>
        <taxon>Schinkia</taxon>
    </lineage>
</organism>
<dbReference type="PANTHER" id="PTHR22617:SF23">
    <property type="entry name" value="CHEMOTAXIS PROTEIN CHEW"/>
    <property type="match status" value="1"/>
</dbReference>
<dbReference type="EMBL" id="JJRY01000033">
    <property type="protein sequence ID" value="KEF36172.1"/>
    <property type="molecule type" value="Genomic_DNA"/>
</dbReference>
<comment type="caution">
    <text evidence="2">The sequence shown here is derived from an EMBL/GenBank/DDBJ whole genome shotgun (WGS) entry which is preliminary data.</text>
</comment>
<sequence length="153" mass="17518">MVKQIENAPELEQYTVFSIGEQLCALLIEEVVEIIRVHPITEVPGVKNFISGMINLRGSIIPVIDLRKRFRKNVPPFHKKTRIIIIHNQGEDIGLIVDGVTMVTYVERKNVEPPLDMFNTLEKDCFKGFAKINEQFIGILNLEKVLFPCDEEV</sequence>
<gene>
    <name evidence="2" type="ORF">M670_04625</name>
</gene>
<dbReference type="Gene3D" id="2.30.30.40">
    <property type="entry name" value="SH3 Domains"/>
    <property type="match status" value="1"/>
</dbReference>
<dbReference type="Proteomes" id="UP000027936">
    <property type="component" value="Unassembled WGS sequence"/>
</dbReference>
<evidence type="ECO:0000313" key="2">
    <source>
        <dbReference type="EMBL" id="KEF36172.1"/>
    </source>
</evidence>
<evidence type="ECO:0000259" key="1">
    <source>
        <dbReference type="PROSITE" id="PS50851"/>
    </source>
</evidence>
<dbReference type="InterPro" id="IPR002545">
    <property type="entry name" value="CheW-lke_dom"/>
</dbReference>
<dbReference type="OrthoDB" id="9794382at2"/>
<dbReference type="GO" id="GO:0006935">
    <property type="term" value="P:chemotaxis"/>
    <property type="evidence" value="ECO:0007669"/>
    <property type="project" value="InterPro"/>
</dbReference>
<dbReference type="Gene3D" id="2.40.50.180">
    <property type="entry name" value="CheA-289, Domain 4"/>
    <property type="match status" value="1"/>
</dbReference>
<dbReference type="InterPro" id="IPR036061">
    <property type="entry name" value="CheW-like_dom_sf"/>
</dbReference>
<evidence type="ECO:0000313" key="3">
    <source>
        <dbReference type="Proteomes" id="UP000027936"/>
    </source>
</evidence>
<name>A0A072NG19_SCHAZ</name>
<proteinExistence type="predicted"/>
<protein>
    <submittedName>
        <fullName evidence="2">Chemotaxis signal transduction protein</fullName>
    </submittedName>
</protein>
<dbReference type="GO" id="GO:0005829">
    <property type="term" value="C:cytosol"/>
    <property type="evidence" value="ECO:0007669"/>
    <property type="project" value="TreeGrafter"/>
</dbReference>
<dbReference type="GO" id="GO:0007165">
    <property type="term" value="P:signal transduction"/>
    <property type="evidence" value="ECO:0007669"/>
    <property type="project" value="InterPro"/>
</dbReference>
<dbReference type="SMART" id="SM00260">
    <property type="entry name" value="CheW"/>
    <property type="match status" value="1"/>
</dbReference>
<dbReference type="PANTHER" id="PTHR22617">
    <property type="entry name" value="CHEMOTAXIS SENSOR HISTIDINE KINASE-RELATED"/>
    <property type="match status" value="1"/>
</dbReference>
<dbReference type="PATRIC" id="fig|1348973.3.peg.4494"/>
<accession>A0A072NG19</accession>
<dbReference type="SUPFAM" id="SSF50341">
    <property type="entry name" value="CheW-like"/>
    <property type="match status" value="1"/>
</dbReference>
<dbReference type="InterPro" id="IPR039315">
    <property type="entry name" value="CheW"/>
</dbReference>
<dbReference type="AlphaFoldDB" id="A0A072NG19"/>